<dbReference type="Gene3D" id="1.20.1530.20">
    <property type="match status" value="1"/>
</dbReference>
<protein>
    <submittedName>
        <fullName evidence="9">Auxin efflux carrier</fullName>
    </submittedName>
</protein>
<dbReference type="EMBL" id="CP022983">
    <property type="protein sequence ID" value="ASV66634.1"/>
    <property type="molecule type" value="Genomic_DNA"/>
</dbReference>
<comment type="similarity">
    <text evidence="2">Belongs to the auxin efflux carrier (TC 2.A.69) family.</text>
</comment>
<dbReference type="PANTHER" id="PTHR36838">
    <property type="entry name" value="AUXIN EFFLUX CARRIER FAMILY PROTEIN"/>
    <property type="match status" value="1"/>
</dbReference>
<name>A0A248TEM9_9BACI</name>
<evidence type="ECO:0000256" key="4">
    <source>
        <dbReference type="ARBA" id="ARBA00022475"/>
    </source>
</evidence>
<keyword evidence="3" id="KW-0813">Transport</keyword>
<evidence type="ECO:0000256" key="2">
    <source>
        <dbReference type="ARBA" id="ARBA00010145"/>
    </source>
</evidence>
<evidence type="ECO:0000256" key="8">
    <source>
        <dbReference type="SAM" id="Phobius"/>
    </source>
</evidence>
<feature type="transmembrane region" description="Helical" evidence="8">
    <location>
        <begin position="286"/>
        <end position="308"/>
    </location>
</feature>
<evidence type="ECO:0000256" key="3">
    <source>
        <dbReference type="ARBA" id="ARBA00022448"/>
    </source>
</evidence>
<keyword evidence="10" id="KW-1185">Reference proteome</keyword>
<keyword evidence="5 8" id="KW-0812">Transmembrane</keyword>
<keyword evidence="4" id="KW-1003">Cell membrane</keyword>
<feature type="transmembrane region" description="Helical" evidence="8">
    <location>
        <begin position="67"/>
        <end position="88"/>
    </location>
</feature>
<keyword evidence="6 8" id="KW-1133">Transmembrane helix</keyword>
<comment type="subcellular location">
    <subcellularLocation>
        <location evidence="1">Cell membrane</location>
        <topology evidence="1">Multi-pass membrane protein</topology>
    </subcellularLocation>
</comment>
<dbReference type="InterPro" id="IPR004776">
    <property type="entry name" value="Mem_transp_PIN-like"/>
</dbReference>
<feature type="transmembrane region" description="Helical" evidence="8">
    <location>
        <begin position="100"/>
        <end position="121"/>
    </location>
</feature>
<sequence>MEVTSVILAISTMGIIIVFGALIALKISITAEMKNILMMIILNLAVPFIILNGVFNTKITDVIFQQVFLVFGISIVFNAGGIILTLVLGRLLHLNQPKQLALLAALGNTGFIGIPLSATLFGPLGGLLAAVFDAGLDVVLFSLGIYLLQSNQKFQFKQLKALLNIPLLAISLGLLYVISGWEAPIIFKQLASMLSNLAAPLAMLYIGFLLPTFFQVGRRFYFQGLWFPLLMKLLILPLFGIICLRFTSIQTDLTFLLVILTSMPTFMLASVLFSRYTQEENEAIMVTVYSTLISILTIPLISWIASFLL</sequence>
<proteinExistence type="inferred from homology"/>
<dbReference type="RefSeq" id="WP_095370209.1">
    <property type="nucleotide sequence ID" value="NZ_CP022983.1"/>
</dbReference>
<evidence type="ECO:0000256" key="6">
    <source>
        <dbReference type="ARBA" id="ARBA00022989"/>
    </source>
</evidence>
<evidence type="ECO:0000313" key="10">
    <source>
        <dbReference type="Proteomes" id="UP000215137"/>
    </source>
</evidence>
<organism evidence="9 10">
    <name type="scientific">Cytobacillus kochii</name>
    <dbReference type="NCBI Taxonomy" id="859143"/>
    <lineage>
        <taxon>Bacteria</taxon>
        <taxon>Bacillati</taxon>
        <taxon>Bacillota</taxon>
        <taxon>Bacilli</taxon>
        <taxon>Bacillales</taxon>
        <taxon>Bacillaceae</taxon>
        <taxon>Cytobacillus</taxon>
    </lineage>
</organism>
<dbReference type="InterPro" id="IPR038770">
    <property type="entry name" value="Na+/solute_symporter_sf"/>
</dbReference>
<evidence type="ECO:0000313" key="9">
    <source>
        <dbReference type="EMBL" id="ASV66634.1"/>
    </source>
</evidence>
<dbReference type="PANTHER" id="PTHR36838:SF3">
    <property type="entry name" value="TRANSPORTER AUXIN EFFLUX CARRIER EC FAMILY"/>
    <property type="match status" value="1"/>
</dbReference>
<evidence type="ECO:0000256" key="7">
    <source>
        <dbReference type="ARBA" id="ARBA00023136"/>
    </source>
</evidence>
<feature type="transmembrane region" description="Helical" evidence="8">
    <location>
        <begin position="193"/>
        <end position="214"/>
    </location>
</feature>
<feature type="transmembrane region" description="Helical" evidence="8">
    <location>
        <begin position="37"/>
        <end position="55"/>
    </location>
</feature>
<feature type="transmembrane region" description="Helical" evidence="8">
    <location>
        <begin position="226"/>
        <end position="247"/>
    </location>
</feature>
<gene>
    <name evidence="9" type="ORF">CKF48_04435</name>
</gene>
<dbReference type="Proteomes" id="UP000215137">
    <property type="component" value="Chromosome"/>
</dbReference>
<accession>A0A248TEM9</accession>
<dbReference type="Pfam" id="PF03547">
    <property type="entry name" value="Mem_trans"/>
    <property type="match status" value="1"/>
</dbReference>
<dbReference type="OrthoDB" id="401182at2"/>
<evidence type="ECO:0000256" key="5">
    <source>
        <dbReference type="ARBA" id="ARBA00022692"/>
    </source>
</evidence>
<keyword evidence="7 8" id="KW-0472">Membrane</keyword>
<dbReference type="GO" id="GO:0055085">
    <property type="term" value="P:transmembrane transport"/>
    <property type="evidence" value="ECO:0007669"/>
    <property type="project" value="InterPro"/>
</dbReference>
<evidence type="ECO:0000256" key="1">
    <source>
        <dbReference type="ARBA" id="ARBA00004651"/>
    </source>
</evidence>
<feature type="transmembrane region" description="Helical" evidence="8">
    <location>
        <begin position="127"/>
        <end position="149"/>
    </location>
</feature>
<feature type="transmembrane region" description="Helical" evidence="8">
    <location>
        <begin position="253"/>
        <end position="274"/>
    </location>
</feature>
<feature type="transmembrane region" description="Helical" evidence="8">
    <location>
        <begin position="161"/>
        <end position="181"/>
    </location>
</feature>
<dbReference type="AlphaFoldDB" id="A0A248TEM9"/>
<feature type="transmembrane region" description="Helical" evidence="8">
    <location>
        <begin position="6"/>
        <end position="25"/>
    </location>
</feature>
<reference evidence="9 10" key="1">
    <citation type="submission" date="2017-08" db="EMBL/GenBank/DDBJ databases">
        <title>Complete Genome Sequence of Bacillus kochii Oregon-R-modENCODE STRAIN BDGP4, isolated from Drosophila melanogaster gut.</title>
        <authorList>
            <person name="Wan K.H."/>
            <person name="Yu C."/>
            <person name="Park S."/>
            <person name="Hammonds A.S."/>
            <person name="Booth B.W."/>
            <person name="Celniker S.E."/>
        </authorList>
    </citation>
    <scope>NUCLEOTIDE SEQUENCE [LARGE SCALE GENOMIC DNA]</scope>
    <source>
        <strain evidence="9 10">BDGP4</strain>
    </source>
</reference>
<dbReference type="KEGG" id="bko:CKF48_04435"/>
<dbReference type="GO" id="GO:0005886">
    <property type="term" value="C:plasma membrane"/>
    <property type="evidence" value="ECO:0007669"/>
    <property type="project" value="UniProtKB-SubCell"/>
</dbReference>